<evidence type="ECO:0000256" key="4">
    <source>
        <dbReference type="ARBA" id="ARBA00022840"/>
    </source>
</evidence>
<dbReference type="Gene3D" id="1.10.510.10">
    <property type="entry name" value="Transferase(Phosphotransferase) domain 1"/>
    <property type="match status" value="1"/>
</dbReference>
<dbReference type="GO" id="GO:0005524">
    <property type="term" value="F:ATP binding"/>
    <property type="evidence" value="ECO:0007669"/>
    <property type="project" value="UniProtKB-KW"/>
</dbReference>
<dbReference type="SMART" id="SM00220">
    <property type="entry name" value="S_TKc"/>
    <property type="match status" value="1"/>
</dbReference>
<dbReference type="PANTHER" id="PTHR43289:SF6">
    <property type="entry name" value="SERINE_THREONINE-PROTEIN KINASE NEKL-3"/>
    <property type="match status" value="1"/>
</dbReference>
<dbReference type="InterPro" id="IPR011009">
    <property type="entry name" value="Kinase-like_dom_sf"/>
</dbReference>
<dbReference type="SUPFAM" id="SSF56112">
    <property type="entry name" value="Protein kinase-like (PK-like)"/>
    <property type="match status" value="1"/>
</dbReference>
<dbReference type="RefSeq" id="WP_307264389.1">
    <property type="nucleotide sequence ID" value="NZ_JAUSVL010000001.1"/>
</dbReference>
<accession>A0AAE4AQE6</accession>
<evidence type="ECO:0000259" key="6">
    <source>
        <dbReference type="PROSITE" id="PS50011"/>
    </source>
</evidence>
<dbReference type="Gene3D" id="3.30.200.20">
    <property type="entry name" value="Phosphorylase Kinase, domain 1"/>
    <property type="match status" value="1"/>
</dbReference>
<dbReference type="PROSITE" id="PS50011">
    <property type="entry name" value="PROTEIN_KINASE_DOM"/>
    <property type="match status" value="1"/>
</dbReference>
<dbReference type="AlphaFoldDB" id="A0AAE4AQE6"/>
<proteinExistence type="predicted"/>
<keyword evidence="1" id="KW-0808">Transferase</keyword>
<dbReference type="PANTHER" id="PTHR43289">
    <property type="entry name" value="MITOGEN-ACTIVATED PROTEIN KINASE KINASE KINASE 20-RELATED"/>
    <property type="match status" value="1"/>
</dbReference>
<dbReference type="Pfam" id="PF00069">
    <property type="entry name" value="Pkinase"/>
    <property type="match status" value="2"/>
</dbReference>
<dbReference type="Gene3D" id="3.90.1580.10">
    <property type="entry name" value="paralog of FGE (formylglycine-generating enzyme)"/>
    <property type="match status" value="1"/>
</dbReference>
<dbReference type="Pfam" id="PF03781">
    <property type="entry name" value="FGE-sulfatase"/>
    <property type="match status" value="1"/>
</dbReference>
<protein>
    <submittedName>
        <fullName evidence="7">Serine/threonine protein kinase/formylglycine-generating enzyme required for sulfatase activity</fullName>
    </submittedName>
</protein>
<dbReference type="InterPro" id="IPR005532">
    <property type="entry name" value="SUMF_dom"/>
</dbReference>
<evidence type="ECO:0000256" key="3">
    <source>
        <dbReference type="ARBA" id="ARBA00022777"/>
    </source>
</evidence>
<comment type="caution">
    <text evidence="7">The sequence shown here is derived from an EMBL/GenBank/DDBJ whole genome shotgun (WGS) entry which is preliminary data.</text>
</comment>
<dbReference type="GO" id="GO:0004674">
    <property type="term" value="F:protein serine/threonine kinase activity"/>
    <property type="evidence" value="ECO:0007669"/>
    <property type="project" value="UniProtKB-KW"/>
</dbReference>
<keyword evidence="7" id="KW-0723">Serine/threonine-protein kinase</keyword>
<feature type="domain" description="Protein kinase" evidence="6">
    <location>
        <begin position="63"/>
        <end position="367"/>
    </location>
</feature>
<keyword evidence="2" id="KW-0547">Nucleotide-binding</keyword>
<evidence type="ECO:0000256" key="5">
    <source>
        <dbReference type="SAM" id="MobiDB-lite"/>
    </source>
</evidence>
<dbReference type="CDD" id="cd14014">
    <property type="entry name" value="STKc_PknB_like"/>
    <property type="match status" value="1"/>
</dbReference>
<evidence type="ECO:0000256" key="1">
    <source>
        <dbReference type="ARBA" id="ARBA00022679"/>
    </source>
</evidence>
<organism evidence="7 8">
    <name type="scientific">Oligosphaera ethanolica</name>
    <dbReference type="NCBI Taxonomy" id="760260"/>
    <lineage>
        <taxon>Bacteria</taxon>
        <taxon>Pseudomonadati</taxon>
        <taxon>Lentisphaerota</taxon>
        <taxon>Oligosphaeria</taxon>
        <taxon>Oligosphaerales</taxon>
        <taxon>Oligosphaeraceae</taxon>
        <taxon>Oligosphaera</taxon>
    </lineage>
</organism>
<feature type="region of interest" description="Disordered" evidence="5">
    <location>
        <begin position="1"/>
        <end position="37"/>
    </location>
</feature>
<dbReference type="SUPFAM" id="SSF56436">
    <property type="entry name" value="C-type lectin-like"/>
    <property type="match status" value="1"/>
</dbReference>
<evidence type="ECO:0000256" key="2">
    <source>
        <dbReference type="ARBA" id="ARBA00022741"/>
    </source>
</evidence>
<keyword evidence="8" id="KW-1185">Reference proteome</keyword>
<gene>
    <name evidence="7" type="ORF">J3R75_003613</name>
</gene>
<dbReference type="InterPro" id="IPR042095">
    <property type="entry name" value="SUMF_sf"/>
</dbReference>
<dbReference type="InterPro" id="IPR000719">
    <property type="entry name" value="Prot_kinase_dom"/>
</dbReference>
<dbReference type="InterPro" id="IPR016187">
    <property type="entry name" value="CTDL_fold"/>
</dbReference>
<keyword evidence="4" id="KW-0067">ATP-binding</keyword>
<dbReference type="Proteomes" id="UP001238163">
    <property type="component" value="Unassembled WGS sequence"/>
</dbReference>
<keyword evidence="3 7" id="KW-0418">Kinase</keyword>
<evidence type="ECO:0000313" key="7">
    <source>
        <dbReference type="EMBL" id="MDQ0291506.1"/>
    </source>
</evidence>
<feature type="compositionally biased region" description="Polar residues" evidence="5">
    <location>
        <begin position="1"/>
        <end position="12"/>
    </location>
</feature>
<sequence>MSTKNLPIQDSFLTEAGPKAAGASDNDSHNDAPLPPPPADLQAFYAEAIRELGLHLDIQEPALSAVEYLDSGSTSTVNVAVDDTLCRVVAVKSLLAKHRYDMDFIERVAREAQATAQLEHPNIVPVHTLGISPSKGIYFTMKRLRGDSLRQIITQLALRNPAYLREYTHSRRISIFIKICQGVAYAHSKGVLHRDLKPENIRIGNFGEVTLIDWGLVRKLGMTSAIATQVKKKKTRSQPRDPQARVAAAQMEIFARNLTTDGHLCGTPRFMSPEQVEGQISELDVRSDIYSLGVILYELLTFTNPFAEYADEMAVLNAVCTGNYLNPRQTAMRAHISREEEAICLKAMALNRANRYQTVSEMIRDIFAHQEGREVKAYAAPIHVRIGKMLQRNPIKTAAFFSALLAIATFCATLYVLEQVSYTKIIKQVQHNLKLAEVKERLLEKMTSEWVAAPAPLAPPTLAPTGVNAVTGATPIPYASATLGVPTASDYTQRENLIKERRNDIDNLYDAANLLLSSISSLSSWRAETRQLQETSIKRRMLFALRNGQYAEVDRLLKQLPSIFGANLERCSADMLAVIRSLHISQRGDCLLNIRTNTPGSSISIQPIVSSVDKALLDIGSRIDLENSFPPIKAMVFPKGHYLLTVVTDGYPDVLYPLALEHGENYDLEIVVPLAIPARTAYVPAGRAQVGGAAIAINPPRRADLAGYFISTSEVTFGEYLLFWQSLPTPVEQQAFMSRVQVTSGNSFPINAWDVTGQLIPQLSPDRPVVGISVAAATAYCSWLGSKLNRPCRLPTAEEWEKAGRGSDGRLYPWGNAFRADFAYTYENTVARQTHGNWAPPMSMPMDKSIFGVYDLAGNVREWTESPFPDSSGFFQIKGASSATTQRYLPLDYASDTPAAPSDVGFRYVLPMVPGDALPYTEPVPPTWETVPL</sequence>
<reference evidence="7" key="1">
    <citation type="submission" date="2023-07" db="EMBL/GenBank/DDBJ databases">
        <title>Genomic Encyclopedia of Type Strains, Phase IV (KMG-IV): sequencing the most valuable type-strain genomes for metagenomic binning, comparative biology and taxonomic classification.</title>
        <authorList>
            <person name="Goeker M."/>
        </authorList>
    </citation>
    <scope>NUCLEOTIDE SEQUENCE</scope>
    <source>
        <strain evidence="7">DSM 24202</strain>
    </source>
</reference>
<evidence type="ECO:0000313" key="8">
    <source>
        <dbReference type="Proteomes" id="UP001238163"/>
    </source>
</evidence>
<name>A0AAE4AQE6_9BACT</name>
<dbReference type="EMBL" id="JAUSVL010000001">
    <property type="protein sequence ID" value="MDQ0291506.1"/>
    <property type="molecule type" value="Genomic_DNA"/>
</dbReference>